<feature type="compositionally biased region" description="Basic and acidic residues" evidence="4">
    <location>
        <begin position="224"/>
        <end position="238"/>
    </location>
</feature>
<dbReference type="Gene3D" id="3.40.50.10810">
    <property type="entry name" value="Tandem AAA-ATPase domain"/>
    <property type="match status" value="1"/>
</dbReference>
<evidence type="ECO:0000256" key="1">
    <source>
        <dbReference type="ARBA" id="ARBA00022741"/>
    </source>
</evidence>
<evidence type="ECO:0000259" key="6">
    <source>
        <dbReference type="PROSITE" id="PS51194"/>
    </source>
</evidence>
<dbReference type="PANTHER" id="PTHR45626">
    <property type="entry name" value="TRANSCRIPTION TERMINATION FACTOR 2-RELATED"/>
    <property type="match status" value="1"/>
</dbReference>
<gene>
    <name evidence="7" type="ORF">BC938DRAFT_470913</name>
</gene>
<feature type="compositionally biased region" description="Basic and acidic residues" evidence="4">
    <location>
        <begin position="289"/>
        <end position="302"/>
    </location>
</feature>
<feature type="compositionally biased region" description="Basic and acidic residues" evidence="4">
    <location>
        <begin position="29"/>
        <end position="39"/>
    </location>
</feature>
<feature type="domain" description="Helicase ATP-binding" evidence="5">
    <location>
        <begin position="414"/>
        <end position="614"/>
    </location>
</feature>
<feature type="domain" description="Helicase C-terminal" evidence="6">
    <location>
        <begin position="831"/>
        <end position="939"/>
    </location>
</feature>
<name>A0A433Q959_9FUNG</name>
<evidence type="ECO:0000256" key="3">
    <source>
        <dbReference type="ARBA" id="ARBA00022840"/>
    </source>
</evidence>
<dbReference type="AlphaFoldDB" id="A0A433Q959"/>
<dbReference type="PROSITE" id="PS51192">
    <property type="entry name" value="HELICASE_ATP_BIND_1"/>
    <property type="match status" value="1"/>
</dbReference>
<dbReference type="Pfam" id="PF00271">
    <property type="entry name" value="Helicase_C"/>
    <property type="match status" value="1"/>
</dbReference>
<dbReference type="CDD" id="cd18793">
    <property type="entry name" value="SF2_C_SNF"/>
    <property type="match status" value="1"/>
</dbReference>
<feature type="compositionally biased region" description="Polar residues" evidence="4">
    <location>
        <begin position="66"/>
        <end position="84"/>
    </location>
</feature>
<feature type="compositionally biased region" description="Basic and acidic residues" evidence="4">
    <location>
        <begin position="123"/>
        <end position="213"/>
    </location>
</feature>
<dbReference type="PROSITE" id="PS51194">
    <property type="entry name" value="HELICASE_CTER"/>
    <property type="match status" value="1"/>
</dbReference>
<dbReference type="EMBL" id="RBNJ01010733">
    <property type="protein sequence ID" value="RUS26326.1"/>
    <property type="molecule type" value="Genomic_DNA"/>
</dbReference>
<evidence type="ECO:0000313" key="8">
    <source>
        <dbReference type="Proteomes" id="UP000274822"/>
    </source>
</evidence>
<feature type="compositionally biased region" description="Basic and acidic residues" evidence="4">
    <location>
        <begin position="509"/>
        <end position="520"/>
    </location>
</feature>
<evidence type="ECO:0000259" key="5">
    <source>
        <dbReference type="PROSITE" id="PS51192"/>
    </source>
</evidence>
<evidence type="ECO:0000256" key="4">
    <source>
        <dbReference type="SAM" id="MobiDB-lite"/>
    </source>
</evidence>
<dbReference type="GO" id="GO:0008094">
    <property type="term" value="F:ATP-dependent activity, acting on DNA"/>
    <property type="evidence" value="ECO:0007669"/>
    <property type="project" value="TreeGrafter"/>
</dbReference>
<feature type="region of interest" description="Disordered" evidence="4">
    <location>
        <begin position="509"/>
        <end position="547"/>
    </location>
</feature>
<dbReference type="Gene3D" id="3.40.50.300">
    <property type="entry name" value="P-loop containing nucleotide triphosphate hydrolases"/>
    <property type="match status" value="1"/>
</dbReference>
<reference evidence="7 8" key="1">
    <citation type="journal article" date="2018" name="New Phytol.">
        <title>Phylogenomics of Endogonaceae and evolution of mycorrhizas within Mucoromycota.</title>
        <authorList>
            <person name="Chang Y."/>
            <person name="Desiro A."/>
            <person name="Na H."/>
            <person name="Sandor L."/>
            <person name="Lipzen A."/>
            <person name="Clum A."/>
            <person name="Barry K."/>
            <person name="Grigoriev I.V."/>
            <person name="Martin F.M."/>
            <person name="Stajich J.E."/>
            <person name="Smith M.E."/>
            <person name="Bonito G."/>
            <person name="Spatafora J.W."/>
        </authorList>
    </citation>
    <scope>NUCLEOTIDE SEQUENCE [LARGE SCALE GENOMIC DNA]</scope>
    <source>
        <strain evidence="7 8">AD002</strain>
    </source>
</reference>
<dbReference type="InterPro" id="IPR001650">
    <property type="entry name" value="Helicase_C-like"/>
</dbReference>
<dbReference type="InterPro" id="IPR014001">
    <property type="entry name" value="Helicase_ATP-bd"/>
</dbReference>
<feature type="compositionally biased region" description="Basic and acidic residues" evidence="4">
    <location>
        <begin position="55"/>
        <end position="65"/>
    </location>
</feature>
<feature type="compositionally biased region" description="Low complexity" evidence="4">
    <location>
        <begin position="43"/>
        <end position="54"/>
    </location>
</feature>
<dbReference type="GO" id="GO:0006281">
    <property type="term" value="P:DNA repair"/>
    <property type="evidence" value="ECO:0007669"/>
    <property type="project" value="TreeGrafter"/>
</dbReference>
<evidence type="ECO:0000313" key="7">
    <source>
        <dbReference type="EMBL" id="RUS26326.1"/>
    </source>
</evidence>
<proteinExistence type="predicted"/>
<keyword evidence="2" id="KW-0378">Hydrolase</keyword>
<feature type="compositionally biased region" description="Acidic residues" evidence="4">
    <location>
        <begin position="530"/>
        <end position="539"/>
    </location>
</feature>
<dbReference type="Proteomes" id="UP000274822">
    <property type="component" value="Unassembled WGS sequence"/>
</dbReference>
<keyword evidence="3" id="KW-0067">ATP-binding</keyword>
<dbReference type="SUPFAM" id="SSF52540">
    <property type="entry name" value="P-loop containing nucleoside triphosphate hydrolases"/>
    <property type="match status" value="2"/>
</dbReference>
<keyword evidence="8" id="KW-1185">Reference proteome</keyword>
<dbReference type="InterPro" id="IPR000330">
    <property type="entry name" value="SNF2_N"/>
</dbReference>
<sequence>MYSDEEHTPPARRPTTSGVYGGLYPSTKPNRDLEYHPRNDLASSSRDSSIQKSSNDWEIRVKFKTEPTTPLDNSPYRLQQNPPMSSLAAESADSALPPPRRHRRLVQKNHDEDSPTSPEPEPDAVRLPELERRPERKPERERESRPEREPERKPERNPKRKPELKTDREPELKIQQESERKPKRDSKPKPEHKSDRKTERESDPYEVHVKSEPTEQTTTFVPKARKDLTHSGDQDRKSAASLFIPKPKRDHTPKEDRQPPPVTAAPQVKKEVVSDPASTLLRKPGQRVDPLERDRSPPELHHPSSPSWRKPQTLEARRGFHDSYTAQQPPPPPFNYYTSDRDSALNTLSSSSLASGYGSPASRPRTSRKIQSDLAELLQTIPSQVDDVESTIEQPEQLTVTLMKHQIKGLVWMIDREEKAMGGILADTIQTMSLILAKRPAAGEPKTTLIVAPLALIRQWENEIISKTLPKSLTIYVHHGPNRTKDAKKLQRYDVVITTYQVVASEWPKTERKKKDESAKAKTKAKAGDDNSDSFDSDDANNKPLKAKATKGPLFHTKFYRAVLDEAQTIKNKSAKSSIACSNLDSTKRWCLTGTPIQNNVDELYSLFKFLRLKLYSEYPVFKEHFTRPLQQGRSQQMVHALQRLQVILKAIMLRRTKTTLIDGKPLLDLPARNVIAVTPDFTEEERQFYTALEERTKTTFSKLAKAGPNHNYMSMLLLLLRLRQACNHPVLVQKSFTDDPDAVEVPAQNPDEEENVSEVMKMMNNIGIGMGKGGREKFCSLCLETLRSDEVQYCYACTNEFDLSTDANGDGEVPVVKRSPLDFKFSTSTKIDKMIEILDETRRQDNTAKTIVFSQFTSMLNLVEGPLKKNGHKFVRYDGSMLNKLREESLDKLRNDPSVTVLLLSLKCGSLGLNLTCANNVILLDIWWNPAVEGKHDL</sequence>
<dbReference type="SMART" id="SM00490">
    <property type="entry name" value="HELICc"/>
    <property type="match status" value="1"/>
</dbReference>
<organism evidence="7 8">
    <name type="scientific">Jimgerdemannia flammicorona</name>
    <dbReference type="NCBI Taxonomy" id="994334"/>
    <lineage>
        <taxon>Eukaryota</taxon>
        <taxon>Fungi</taxon>
        <taxon>Fungi incertae sedis</taxon>
        <taxon>Mucoromycota</taxon>
        <taxon>Mucoromycotina</taxon>
        <taxon>Endogonomycetes</taxon>
        <taxon>Endogonales</taxon>
        <taxon>Endogonaceae</taxon>
        <taxon>Jimgerdemannia</taxon>
    </lineage>
</organism>
<feature type="compositionally biased region" description="Low complexity" evidence="4">
    <location>
        <begin position="344"/>
        <end position="362"/>
    </location>
</feature>
<keyword evidence="1" id="KW-0547">Nucleotide-binding</keyword>
<dbReference type="GO" id="GO:0005634">
    <property type="term" value="C:nucleus"/>
    <property type="evidence" value="ECO:0007669"/>
    <property type="project" value="TreeGrafter"/>
</dbReference>
<accession>A0A433Q959</accession>
<dbReference type="CDD" id="cd18008">
    <property type="entry name" value="DEXDc_SHPRH-like"/>
    <property type="match status" value="1"/>
</dbReference>
<dbReference type="InterPro" id="IPR050628">
    <property type="entry name" value="SNF2_RAD54_helicase_TF"/>
</dbReference>
<feature type="region of interest" description="Disordered" evidence="4">
    <location>
        <begin position="1"/>
        <end position="368"/>
    </location>
</feature>
<dbReference type="SMART" id="SM00487">
    <property type="entry name" value="DEXDc"/>
    <property type="match status" value="1"/>
</dbReference>
<dbReference type="Pfam" id="PF00176">
    <property type="entry name" value="SNF2-rel_dom"/>
    <property type="match status" value="1"/>
</dbReference>
<dbReference type="InterPro" id="IPR049730">
    <property type="entry name" value="SNF2/RAD54-like_C"/>
</dbReference>
<feature type="compositionally biased region" description="Low complexity" evidence="4">
    <location>
        <begin position="85"/>
        <end position="95"/>
    </location>
</feature>
<dbReference type="InterPro" id="IPR027417">
    <property type="entry name" value="P-loop_NTPase"/>
</dbReference>
<comment type="caution">
    <text evidence="7">The sequence shown here is derived from an EMBL/GenBank/DDBJ whole genome shotgun (WGS) entry which is preliminary data.</text>
</comment>
<dbReference type="InterPro" id="IPR038718">
    <property type="entry name" value="SNF2-like_sf"/>
</dbReference>
<dbReference type="GO" id="GO:0005524">
    <property type="term" value="F:ATP binding"/>
    <property type="evidence" value="ECO:0007669"/>
    <property type="project" value="UniProtKB-KW"/>
</dbReference>
<protein>
    <submittedName>
        <fullName evidence="7">SNF2 family N-terminal domain-containing protein</fullName>
    </submittedName>
</protein>
<evidence type="ECO:0000256" key="2">
    <source>
        <dbReference type="ARBA" id="ARBA00022801"/>
    </source>
</evidence>
<dbReference type="GO" id="GO:0016787">
    <property type="term" value="F:hydrolase activity"/>
    <property type="evidence" value="ECO:0007669"/>
    <property type="project" value="UniProtKB-KW"/>
</dbReference>